<keyword evidence="5" id="KW-0804">Transcription</keyword>
<dbReference type="InterPro" id="IPR007737">
    <property type="entry name" value="Mga_HTH"/>
</dbReference>
<evidence type="ECO:0000256" key="3">
    <source>
        <dbReference type="ARBA" id="ARBA00023015"/>
    </source>
</evidence>
<feature type="domain" description="PRD" evidence="7">
    <location>
        <begin position="198"/>
        <end position="303"/>
    </location>
</feature>
<dbReference type="PANTHER" id="PTHR30185">
    <property type="entry name" value="CRYPTIC BETA-GLUCOSIDE BGL OPERON ANTITERMINATOR"/>
    <property type="match status" value="1"/>
</dbReference>
<name>V7I0Y4_9CLOT</name>
<dbReference type="AlphaFoldDB" id="V7I0Y4"/>
<feature type="domain" description="PTS EIIB type-2" evidence="6">
    <location>
        <begin position="422"/>
        <end position="512"/>
    </location>
</feature>
<protein>
    <submittedName>
        <fullName evidence="8">Transcription antitermination protein BlgG</fullName>
    </submittedName>
</protein>
<sequence length="518" mass="59124">MNQRLIEIAEQLLSKNEYMTVDSIAAAVDCSNKTVRNDLMVLEEWLKDFDLKLDKKAGVGIAIRGEESVKLRVMEDLAIKSHMVEAYSPEDRVNYMLVKLFTSGSRLRIKDLATTLHVSRATVHKDLYDVDAWLRRNGLELYRKSNYGLRLVAAEKDLRRAILLLICSNKSYMELKDILGSDDVEMNMTSPPLKIFKEIIDIDFPLLRDTALSTESLIRYNMADESLLVILVYLAVMLKRISVNHYITVQKSNQKRLRESYEYSIARDICSRLMDVFGTLIPEDEVLNLTMYIKCSKTNDFDALSRYAANNGDPDISGLVELARSLMSRWERTLSIRVSDDEELFSSLILHLKPVITRIRFGLTVVNPILDEIMKYYPNTFSVVKSSIGAFEEYLGSKVGDDEIGYLTLHLASAIERAKRPLRTALVCHGGTGESKLLRNKLTHEFNKLDIVVSRSSTFLRKSDLEGMDLVISTVPLKLELDMDTINISPLLRKQDIQRLDSIIKKIYSEKNTLSINK</sequence>
<keyword evidence="1" id="KW-0808">Transferase</keyword>
<evidence type="ECO:0000256" key="5">
    <source>
        <dbReference type="ARBA" id="ARBA00023163"/>
    </source>
</evidence>
<evidence type="ECO:0000256" key="2">
    <source>
        <dbReference type="ARBA" id="ARBA00022737"/>
    </source>
</evidence>
<feature type="domain" description="PRD" evidence="7">
    <location>
        <begin position="314"/>
        <end position="421"/>
    </location>
</feature>
<dbReference type="Pfam" id="PF05043">
    <property type="entry name" value="Mga"/>
    <property type="match status" value="1"/>
</dbReference>
<dbReference type="OrthoDB" id="3175596at2"/>
<gene>
    <name evidence="8" type="ORF">T472_0216580</name>
</gene>
<evidence type="ECO:0000256" key="4">
    <source>
        <dbReference type="ARBA" id="ARBA00023159"/>
    </source>
</evidence>
<dbReference type="SUPFAM" id="SSF46785">
    <property type="entry name" value="Winged helix' DNA-binding domain"/>
    <property type="match status" value="2"/>
</dbReference>
<dbReference type="InterPro" id="IPR011608">
    <property type="entry name" value="PRD"/>
</dbReference>
<dbReference type="Pfam" id="PF08279">
    <property type="entry name" value="HTH_11"/>
    <property type="match status" value="1"/>
</dbReference>
<evidence type="ECO:0000259" key="7">
    <source>
        <dbReference type="PROSITE" id="PS51372"/>
    </source>
</evidence>
<dbReference type="Gene3D" id="3.40.50.2300">
    <property type="match status" value="1"/>
</dbReference>
<evidence type="ECO:0000313" key="9">
    <source>
        <dbReference type="Proteomes" id="UP000017747"/>
    </source>
</evidence>
<organism evidence="8 9">
    <name type="scientific">Youngiibacter fragilis 232.1</name>
    <dbReference type="NCBI Taxonomy" id="994573"/>
    <lineage>
        <taxon>Bacteria</taxon>
        <taxon>Bacillati</taxon>
        <taxon>Bacillota</taxon>
        <taxon>Clostridia</taxon>
        <taxon>Eubacteriales</taxon>
        <taxon>Clostridiaceae</taxon>
        <taxon>Youngiibacter</taxon>
    </lineage>
</organism>
<comment type="caution">
    <text evidence="8">The sequence shown here is derived from an EMBL/GenBank/DDBJ whole genome shotgun (WGS) entry which is preliminary data.</text>
</comment>
<evidence type="ECO:0000256" key="1">
    <source>
        <dbReference type="ARBA" id="ARBA00022679"/>
    </source>
</evidence>
<dbReference type="SUPFAM" id="SSF63520">
    <property type="entry name" value="PTS-regulatory domain, PRD"/>
    <property type="match status" value="2"/>
</dbReference>
<keyword evidence="2" id="KW-0677">Repeat</keyword>
<dbReference type="Gene3D" id="1.10.1790.10">
    <property type="entry name" value="PRD domain"/>
    <property type="match status" value="2"/>
</dbReference>
<dbReference type="GO" id="GO:0009401">
    <property type="term" value="P:phosphoenolpyruvate-dependent sugar phosphotransferase system"/>
    <property type="evidence" value="ECO:0007669"/>
    <property type="project" value="InterPro"/>
</dbReference>
<dbReference type="InterPro" id="IPR036388">
    <property type="entry name" value="WH-like_DNA-bd_sf"/>
</dbReference>
<keyword evidence="3" id="KW-0805">Transcription regulation</keyword>
<dbReference type="GO" id="GO:0008982">
    <property type="term" value="F:protein-N(PI)-phosphohistidine-sugar phosphotransferase activity"/>
    <property type="evidence" value="ECO:0007669"/>
    <property type="project" value="InterPro"/>
</dbReference>
<dbReference type="eggNOG" id="COG3711">
    <property type="taxonomic scope" value="Bacteria"/>
</dbReference>
<dbReference type="Gene3D" id="1.10.10.10">
    <property type="entry name" value="Winged helix-like DNA-binding domain superfamily/Winged helix DNA-binding domain"/>
    <property type="match status" value="2"/>
</dbReference>
<accession>V7I0Y4</accession>
<dbReference type="PROSITE" id="PS51099">
    <property type="entry name" value="PTS_EIIB_TYPE_2"/>
    <property type="match status" value="1"/>
</dbReference>
<dbReference type="STRING" id="994573.T472_0216580"/>
<dbReference type="CDD" id="cd05568">
    <property type="entry name" value="PTS_IIB_bgl_like"/>
    <property type="match status" value="1"/>
</dbReference>
<dbReference type="RefSeq" id="WP_023388486.1">
    <property type="nucleotide sequence ID" value="NZ_AXUN02000208.1"/>
</dbReference>
<evidence type="ECO:0000313" key="8">
    <source>
        <dbReference type="EMBL" id="ETA79528.1"/>
    </source>
</evidence>
<keyword evidence="4" id="KW-0010">Activator</keyword>
<evidence type="ECO:0000259" key="6">
    <source>
        <dbReference type="PROSITE" id="PS51099"/>
    </source>
</evidence>
<dbReference type="GO" id="GO:0006355">
    <property type="term" value="P:regulation of DNA-templated transcription"/>
    <property type="evidence" value="ECO:0007669"/>
    <property type="project" value="InterPro"/>
</dbReference>
<dbReference type="EMBL" id="AXUN02000208">
    <property type="protein sequence ID" value="ETA79528.1"/>
    <property type="molecule type" value="Genomic_DNA"/>
</dbReference>
<dbReference type="PANTHER" id="PTHR30185:SF18">
    <property type="entry name" value="TRANSCRIPTIONAL REGULATOR MTLR"/>
    <property type="match status" value="1"/>
</dbReference>
<dbReference type="InterPro" id="IPR013011">
    <property type="entry name" value="PTS_EIIB_2"/>
</dbReference>
<dbReference type="InterPro" id="IPR036634">
    <property type="entry name" value="PRD_sf"/>
</dbReference>
<dbReference type="SUPFAM" id="SSF52794">
    <property type="entry name" value="PTS system IIB component-like"/>
    <property type="match status" value="1"/>
</dbReference>
<dbReference type="InterPro" id="IPR036390">
    <property type="entry name" value="WH_DNA-bd_sf"/>
</dbReference>
<dbReference type="InterPro" id="IPR036095">
    <property type="entry name" value="PTS_EIIB-like_sf"/>
</dbReference>
<dbReference type="InterPro" id="IPR013196">
    <property type="entry name" value="HTH_11"/>
</dbReference>
<proteinExistence type="predicted"/>
<reference evidence="8 9" key="1">
    <citation type="journal article" date="2014" name="Genome Announc.">
        <title>Genome Sequence of Youngiibacter fragilis, the Type Strain of the Genus Youngiibacter.</title>
        <authorList>
            <person name="Wawrik C.B."/>
            <person name="Callaghan A.V."/>
            <person name="Stamps B.W."/>
            <person name="Wawrik B."/>
        </authorList>
    </citation>
    <scope>NUCLEOTIDE SEQUENCE [LARGE SCALE GENOMIC DNA]</scope>
    <source>
        <strain evidence="8 9">232.1</strain>
    </source>
</reference>
<keyword evidence="9" id="KW-1185">Reference proteome</keyword>
<dbReference type="Proteomes" id="UP000017747">
    <property type="component" value="Unassembled WGS sequence"/>
</dbReference>
<dbReference type="PROSITE" id="PS51372">
    <property type="entry name" value="PRD_2"/>
    <property type="match status" value="2"/>
</dbReference>
<dbReference type="Pfam" id="PF00874">
    <property type="entry name" value="PRD"/>
    <property type="match status" value="2"/>
</dbReference>
<dbReference type="InterPro" id="IPR050661">
    <property type="entry name" value="BglG_antiterminators"/>
</dbReference>